<dbReference type="AlphaFoldDB" id="A0A3Q0JIU6"/>
<feature type="region of interest" description="Disordered" evidence="1">
    <location>
        <begin position="111"/>
        <end position="141"/>
    </location>
</feature>
<accession>A0A3Q0JIU6</accession>
<evidence type="ECO:0000313" key="3">
    <source>
        <dbReference type="RefSeq" id="XP_026687058.1"/>
    </source>
</evidence>
<feature type="region of interest" description="Disordered" evidence="1">
    <location>
        <begin position="165"/>
        <end position="253"/>
    </location>
</feature>
<sequence>MRRQDNGLCCPGKEAETDTNLVRQRSASLDQFHGCLPDGQLTRNVSFLHSKIDHRKLLAQGLLNGREVKDSRKMLTHSLSNETAGPGDGDRSVKRSRSLIQKILPLRLTRQGRKKLAESGDLDKGQLGHVPESRPSAEDRCKMPLPDLPYDIPDPDYTTDSHEGIYEELDPPSRTSTEVADQRFTSRVPPIPNKTKVGGVKSPESTLIGPPSGGGGVRFQDSTLIGSSSGGESSGASSGYCTKITTPDVDTRR</sequence>
<keyword evidence="2" id="KW-1185">Reference proteome</keyword>
<feature type="compositionally biased region" description="Polar residues" evidence="1">
    <location>
        <begin position="173"/>
        <end position="185"/>
    </location>
</feature>
<dbReference type="PaxDb" id="121845-A0A3Q0JIU6"/>
<organism evidence="2 3">
    <name type="scientific">Diaphorina citri</name>
    <name type="common">Asian citrus psyllid</name>
    <dbReference type="NCBI Taxonomy" id="121845"/>
    <lineage>
        <taxon>Eukaryota</taxon>
        <taxon>Metazoa</taxon>
        <taxon>Ecdysozoa</taxon>
        <taxon>Arthropoda</taxon>
        <taxon>Hexapoda</taxon>
        <taxon>Insecta</taxon>
        <taxon>Pterygota</taxon>
        <taxon>Neoptera</taxon>
        <taxon>Paraneoptera</taxon>
        <taxon>Hemiptera</taxon>
        <taxon>Sternorrhyncha</taxon>
        <taxon>Psylloidea</taxon>
        <taxon>Psyllidae</taxon>
        <taxon>Diaphorininae</taxon>
        <taxon>Diaphorina</taxon>
    </lineage>
</organism>
<feature type="compositionally biased region" description="Basic and acidic residues" evidence="1">
    <location>
        <begin position="115"/>
        <end position="141"/>
    </location>
</feature>
<dbReference type="Proteomes" id="UP000079169">
    <property type="component" value="Unplaced"/>
</dbReference>
<dbReference type="KEGG" id="dci:113471823"/>
<proteinExistence type="predicted"/>
<evidence type="ECO:0000256" key="1">
    <source>
        <dbReference type="SAM" id="MobiDB-lite"/>
    </source>
</evidence>
<dbReference type="RefSeq" id="XP_026687058.1">
    <property type="nucleotide sequence ID" value="XM_026831257.1"/>
</dbReference>
<name>A0A3Q0JIU6_DIACI</name>
<protein>
    <submittedName>
        <fullName evidence="3">Uncharacterized protein LOC113471823</fullName>
    </submittedName>
</protein>
<evidence type="ECO:0000313" key="2">
    <source>
        <dbReference type="Proteomes" id="UP000079169"/>
    </source>
</evidence>
<reference evidence="3" key="1">
    <citation type="submission" date="2025-08" db="UniProtKB">
        <authorList>
            <consortium name="RefSeq"/>
        </authorList>
    </citation>
    <scope>IDENTIFICATION</scope>
</reference>
<gene>
    <name evidence="3" type="primary">LOC113471823</name>
</gene>
<dbReference type="GeneID" id="113471823"/>